<name>A0ACC0CT39_9PEZI</name>
<gene>
    <name evidence="1" type="ORF">F4821DRAFT_190588</name>
</gene>
<reference evidence="1 2" key="1">
    <citation type="journal article" date="2022" name="New Phytol.">
        <title>Ecological generalism drives hyperdiversity of secondary metabolite gene clusters in xylarialean endophytes.</title>
        <authorList>
            <person name="Franco M.E.E."/>
            <person name="Wisecaver J.H."/>
            <person name="Arnold A.E."/>
            <person name="Ju Y.M."/>
            <person name="Slot J.C."/>
            <person name="Ahrendt S."/>
            <person name="Moore L.P."/>
            <person name="Eastman K.E."/>
            <person name="Scott K."/>
            <person name="Konkel Z."/>
            <person name="Mondo S.J."/>
            <person name="Kuo A."/>
            <person name="Hayes R.D."/>
            <person name="Haridas S."/>
            <person name="Andreopoulos B."/>
            <person name="Riley R."/>
            <person name="LaButti K."/>
            <person name="Pangilinan J."/>
            <person name="Lipzen A."/>
            <person name="Amirebrahimi M."/>
            <person name="Yan J."/>
            <person name="Adam C."/>
            <person name="Keymanesh K."/>
            <person name="Ng V."/>
            <person name="Louie K."/>
            <person name="Northen T."/>
            <person name="Drula E."/>
            <person name="Henrissat B."/>
            <person name="Hsieh H.M."/>
            <person name="Youens-Clark K."/>
            <person name="Lutzoni F."/>
            <person name="Miadlikowska J."/>
            <person name="Eastwood D.C."/>
            <person name="Hamelin R.C."/>
            <person name="Grigoriev I.V."/>
            <person name="U'Ren J.M."/>
        </authorList>
    </citation>
    <scope>NUCLEOTIDE SEQUENCE [LARGE SCALE GENOMIC DNA]</scope>
    <source>
        <strain evidence="1 2">ER1909</strain>
    </source>
</reference>
<dbReference type="Proteomes" id="UP001497680">
    <property type="component" value="Unassembled WGS sequence"/>
</dbReference>
<keyword evidence="2" id="KW-1185">Reference proteome</keyword>
<proteinExistence type="predicted"/>
<evidence type="ECO:0000313" key="2">
    <source>
        <dbReference type="Proteomes" id="UP001497680"/>
    </source>
</evidence>
<dbReference type="EMBL" id="MU394349">
    <property type="protein sequence ID" value="KAI6083642.1"/>
    <property type="molecule type" value="Genomic_DNA"/>
</dbReference>
<protein>
    <submittedName>
        <fullName evidence="1">Uncharacterized protein</fullName>
    </submittedName>
</protein>
<comment type="caution">
    <text evidence="1">The sequence shown here is derived from an EMBL/GenBank/DDBJ whole genome shotgun (WGS) entry which is preliminary data.</text>
</comment>
<sequence length="628" mass="70968">MAFQISIGDVVLMTQIAWRLAQTFTKGRKSAPAEFCEVENQLYSLSAALEALRSARERGDIDIRVDNSVSMPLRSEDQAHGQNIVDNILRNCLQTLKHLENIVQKYSIILHPTPTLSTSRLGTWNQHLIKNWRKIEWTTEKGDLDALRSQIMIHANSLNLLLGISASSQSASIRKSVERTSDMVKELYEWYKDNLKGTLGSRDSDTVMKIVPMTNISSDAMAVHIHNSHHTFQLAIGTNGGREILCPEAYHNRQENQMAKLTFDCSCQGHGSSGLHQTAIQRYELSHLAFPVRLAAAERSWIIYKAVDRTTNQLVTLYIVQINPSYIQSLEETVLQDLAIRRADMILSQGVGNSLTYISADTEEERVLASIGELKIAQKSVESVTFTHDGSSHSRKWVDNIQILQYQTLNLNAVMRKGQEEPLQPMEYAEIMITYDQQEEDDQDDVMSNTLNLRRDTISKLDDSNALVCINSIDVTGTFNDGRTVSLDHVGVTVQLTSRKAATELHEKLEDMRMELFIRSLQYPRSYEKVALRLQVAKVECDNIYISSADVTVATNTQGRHRLIIESRNKCTIVSQVLVENFFDSPSGKPDYSGPTYVVQIEGDGKRNVYKYERGFRYLKLSNPQGKS</sequence>
<organism evidence="1 2">
    <name type="scientific">Hypoxylon rubiginosum</name>
    <dbReference type="NCBI Taxonomy" id="110542"/>
    <lineage>
        <taxon>Eukaryota</taxon>
        <taxon>Fungi</taxon>
        <taxon>Dikarya</taxon>
        <taxon>Ascomycota</taxon>
        <taxon>Pezizomycotina</taxon>
        <taxon>Sordariomycetes</taxon>
        <taxon>Xylariomycetidae</taxon>
        <taxon>Xylariales</taxon>
        <taxon>Hypoxylaceae</taxon>
        <taxon>Hypoxylon</taxon>
    </lineage>
</organism>
<evidence type="ECO:0000313" key="1">
    <source>
        <dbReference type="EMBL" id="KAI6083642.1"/>
    </source>
</evidence>
<accession>A0ACC0CT39</accession>